<dbReference type="PANTHER" id="PTHR36766">
    <property type="entry name" value="PLANT BROAD-SPECTRUM MILDEW RESISTANCE PROTEIN RPW8"/>
    <property type="match status" value="1"/>
</dbReference>
<sequence>MADIILSPIAELIVETLGTAAVQEIKSLWGVRDDLEGLESTLSTIRAVLVDAEKKQIRDKHVRVWLQKLEDVLNDADDLVDEVNTEGLRRQLMHGKKIRKKVRTFFSSNNQLVLRRKMAREIKNIRASLDAISADKQHFHLEVAHEIQPERNARETGTEVDEENVVGRENLRMPKLEETVRENINGKRFLLILDDVWNQEINQEWEKLKGLLGKYCVEGSRVIVTTRHDMTLKLNKCISLRELPSEIEKLVNLRHLELEGCDKITHMPRGLNQLTNLQSLPLVVLSENGPKSPCRNLDELMGLNNLKGELKIKGIRSGMATTATKLRENNRLRFLHLIFKTGDHDASKWKTTIEGLQPHPNLRELTLEQYGGTSLSGFLPTLTNLVKLWLRDCSKCQQLPSLDKFHSLKEMSLINLPSLEYITINEGDNCLSSSPPVSVLPSLQTLNLVNLPEFRGWWRSGMTENQVKQLQLLSFPRLSSLTIRGCEKLTSMPRCPNIDEELILGDASWKSFEHILTTEEASPLSKLTKLRLSNVTDVEYFPDERMKGLASLKRLYIRFWPALKYLYPWILYLTSLEDLYIIDCKEFEGIKWPETPTLTRLRVLKLGGLPKLNDVFASDIQCLTSLEELEIDSCERLEEIKLTPALTRLRVLKLGGLPKLKDVFAPDIQCLTSLEKLEIYWCEGLEEIKLTPALPRLRVLILRGLTKLKHLSSPGIQQHLTSLEELVIADCEELQVANDDSIEWQALTTLRFLDFSFLPQLVSLPGGLQFLTTLKQLHILDCPNFTGLPDWICKLSSLKNLYIDDCPKFKSVPASISSLTSLQKLRIHDKYMNPREIHEDLDISSASGMLSPSPTQVLLLENLEQVRRTRVVQQMNITVGKMYHDLAIHKDGVQKFASFSRVLAFSRFGLSQFLTLLRYISIITLLYLTGFDQQKSGYSGLYCSFLQECSLTPSSSGSVHIDRVHLGVMPDLKLVSGAPLFFNLSAFWQQRKDYHKALSSSSSSVDFILQSFDRNYFVAIVKHIANSNHLKHQEFGMSWFINHCPKQICSIAYLQPLMFKACPISLQRCQRERGDDWPKILTSLDD</sequence>
<dbReference type="Gene3D" id="1.20.5.4130">
    <property type="match status" value="1"/>
</dbReference>
<evidence type="ECO:0000259" key="9">
    <source>
        <dbReference type="Pfam" id="PF23247"/>
    </source>
</evidence>
<dbReference type="PRINTS" id="PR00364">
    <property type="entry name" value="DISEASERSIST"/>
</dbReference>
<dbReference type="Gene3D" id="3.80.10.10">
    <property type="entry name" value="Ribonuclease Inhibitor"/>
    <property type="match status" value="5"/>
</dbReference>
<dbReference type="EMBL" id="BTGU01000066">
    <property type="protein sequence ID" value="GMN56843.1"/>
    <property type="molecule type" value="Genomic_DNA"/>
</dbReference>
<dbReference type="Pfam" id="PF00931">
    <property type="entry name" value="NB-ARC"/>
    <property type="match status" value="1"/>
</dbReference>
<evidence type="ECO:0000256" key="1">
    <source>
        <dbReference type="ARBA" id="ARBA00022614"/>
    </source>
</evidence>
<comment type="caution">
    <text evidence="11">The sequence shown here is derived from an EMBL/GenBank/DDBJ whole genome shotgun (WGS) entry which is preliminary data.</text>
</comment>
<feature type="domain" description="R13L1/DRL21-like LRR repeat region" evidence="10">
    <location>
        <begin position="297"/>
        <end position="415"/>
    </location>
</feature>
<accession>A0AA88DEP2</accession>
<dbReference type="AlphaFoldDB" id="A0AA88DEP2"/>
<dbReference type="InterPro" id="IPR032675">
    <property type="entry name" value="LRR_dom_sf"/>
</dbReference>
<protein>
    <submittedName>
        <fullName evidence="11">Uncharacterized protein</fullName>
    </submittedName>
</protein>
<feature type="coiled-coil region" evidence="6">
    <location>
        <begin position="35"/>
        <end position="86"/>
    </location>
</feature>
<dbReference type="InterPro" id="IPR027417">
    <property type="entry name" value="P-loop_NTPase"/>
</dbReference>
<evidence type="ECO:0000256" key="2">
    <source>
        <dbReference type="ARBA" id="ARBA00022737"/>
    </source>
</evidence>
<keyword evidence="4" id="KW-0611">Plant defense</keyword>
<feature type="domain" description="Disease resistance protein At4g27190-like leucine-rich repeats" evidence="9">
    <location>
        <begin position="598"/>
        <end position="688"/>
    </location>
</feature>
<dbReference type="GO" id="GO:0005524">
    <property type="term" value="F:ATP binding"/>
    <property type="evidence" value="ECO:0007669"/>
    <property type="project" value="UniProtKB-KW"/>
</dbReference>
<evidence type="ECO:0000256" key="4">
    <source>
        <dbReference type="ARBA" id="ARBA00022821"/>
    </source>
</evidence>
<dbReference type="PANTHER" id="PTHR36766:SF70">
    <property type="entry name" value="DISEASE RESISTANCE PROTEIN RGA4"/>
    <property type="match status" value="1"/>
</dbReference>
<reference evidence="11" key="1">
    <citation type="submission" date="2023-07" db="EMBL/GenBank/DDBJ databases">
        <title>draft genome sequence of fig (Ficus carica).</title>
        <authorList>
            <person name="Takahashi T."/>
            <person name="Nishimura K."/>
        </authorList>
    </citation>
    <scope>NUCLEOTIDE SEQUENCE</scope>
</reference>
<dbReference type="GO" id="GO:0043531">
    <property type="term" value="F:ADP binding"/>
    <property type="evidence" value="ECO:0007669"/>
    <property type="project" value="InterPro"/>
</dbReference>
<keyword evidence="3" id="KW-0547">Nucleotide-binding</keyword>
<dbReference type="SUPFAM" id="SSF52058">
    <property type="entry name" value="L domain-like"/>
    <property type="match status" value="2"/>
</dbReference>
<dbReference type="InterPro" id="IPR038005">
    <property type="entry name" value="RX-like_CC"/>
</dbReference>
<keyword evidence="12" id="KW-1185">Reference proteome</keyword>
<feature type="domain" description="Disease resistance N-terminal" evidence="8">
    <location>
        <begin position="13"/>
        <end position="97"/>
    </location>
</feature>
<dbReference type="InterPro" id="IPR056789">
    <property type="entry name" value="LRR_R13L1-DRL21"/>
</dbReference>
<evidence type="ECO:0000259" key="8">
    <source>
        <dbReference type="Pfam" id="PF18052"/>
    </source>
</evidence>
<dbReference type="CDD" id="cd14798">
    <property type="entry name" value="RX-CC_like"/>
    <property type="match status" value="1"/>
</dbReference>
<dbReference type="Gene3D" id="3.40.50.300">
    <property type="entry name" value="P-loop containing nucleotide triphosphate hydrolases"/>
    <property type="match status" value="1"/>
</dbReference>
<dbReference type="Pfam" id="PF23247">
    <property type="entry name" value="LRR_RPS2"/>
    <property type="match status" value="1"/>
</dbReference>
<dbReference type="GO" id="GO:0051707">
    <property type="term" value="P:response to other organism"/>
    <property type="evidence" value="ECO:0007669"/>
    <property type="project" value="UniProtKB-ARBA"/>
</dbReference>
<evidence type="ECO:0000259" key="7">
    <source>
        <dbReference type="Pfam" id="PF00931"/>
    </source>
</evidence>
<name>A0AA88DEP2_FICCA</name>
<dbReference type="InterPro" id="IPR002182">
    <property type="entry name" value="NB-ARC"/>
</dbReference>
<dbReference type="SUPFAM" id="SSF52540">
    <property type="entry name" value="P-loop containing nucleoside triphosphate hydrolases"/>
    <property type="match status" value="1"/>
</dbReference>
<dbReference type="GO" id="GO:0006952">
    <property type="term" value="P:defense response"/>
    <property type="evidence" value="ECO:0007669"/>
    <property type="project" value="UniProtKB-KW"/>
</dbReference>
<gene>
    <name evidence="11" type="ORF">TIFTF001_025952</name>
</gene>
<evidence type="ECO:0000256" key="6">
    <source>
        <dbReference type="SAM" id="Coils"/>
    </source>
</evidence>
<feature type="domain" description="NB-ARC" evidence="7">
    <location>
        <begin position="161"/>
        <end position="229"/>
    </location>
</feature>
<evidence type="ECO:0000256" key="5">
    <source>
        <dbReference type="ARBA" id="ARBA00022840"/>
    </source>
</evidence>
<evidence type="ECO:0000256" key="3">
    <source>
        <dbReference type="ARBA" id="ARBA00022741"/>
    </source>
</evidence>
<keyword evidence="5" id="KW-0067">ATP-binding</keyword>
<dbReference type="InterPro" id="IPR057135">
    <property type="entry name" value="At4g27190-like_LRR"/>
</dbReference>
<dbReference type="Pfam" id="PF25019">
    <property type="entry name" value="LRR_R13L1-DRL21"/>
    <property type="match status" value="1"/>
</dbReference>
<keyword evidence="1" id="KW-0433">Leucine-rich repeat</keyword>
<evidence type="ECO:0000259" key="10">
    <source>
        <dbReference type="Pfam" id="PF25019"/>
    </source>
</evidence>
<organism evidence="11 12">
    <name type="scientific">Ficus carica</name>
    <name type="common">Common fig</name>
    <dbReference type="NCBI Taxonomy" id="3494"/>
    <lineage>
        <taxon>Eukaryota</taxon>
        <taxon>Viridiplantae</taxon>
        <taxon>Streptophyta</taxon>
        <taxon>Embryophyta</taxon>
        <taxon>Tracheophyta</taxon>
        <taxon>Spermatophyta</taxon>
        <taxon>Magnoliopsida</taxon>
        <taxon>eudicotyledons</taxon>
        <taxon>Gunneridae</taxon>
        <taxon>Pentapetalae</taxon>
        <taxon>rosids</taxon>
        <taxon>fabids</taxon>
        <taxon>Rosales</taxon>
        <taxon>Moraceae</taxon>
        <taxon>Ficeae</taxon>
        <taxon>Ficus</taxon>
    </lineage>
</organism>
<dbReference type="Pfam" id="PF18052">
    <property type="entry name" value="Rx_N"/>
    <property type="match status" value="1"/>
</dbReference>
<proteinExistence type="predicted"/>
<evidence type="ECO:0000313" key="12">
    <source>
        <dbReference type="Proteomes" id="UP001187192"/>
    </source>
</evidence>
<keyword evidence="6" id="KW-0175">Coiled coil</keyword>
<dbReference type="InterPro" id="IPR041118">
    <property type="entry name" value="Rx_N"/>
</dbReference>
<evidence type="ECO:0000313" key="11">
    <source>
        <dbReference type="EMBL" id="GMN56843.1"/>
    </source>
</evidence>
<keyword evidence="2" id="KW-0677">Repeat</keyword>
<dbReference type="Proteomes" id="UP001187192">
    <property type="component" value="Unassembled WGS sequence"/>
</dbReference>